<dbReference type="EMBL" id="SSTE01014625">
    <property type="protein sequence ID" value="KAA0045374.1"/>
    <property type="molecule type" value="Genomic_DNA"/>
</dbReference>
<dbReference type="AlphaFoldDB" id="A0A5A7TQI4"/>
<evidence type="ECO:0000313" key="2">
    <source>
        <dbReference type="Proteomes" id="UP000321393"/>
    </source>
</evidence>
<name>A0A5A7TQI4_CUCMM</name>
<dbReference type="Gene3D" id="2.40.70.10">
    <property type="entry name" value="Acid Proteases"/>
    <property type="match status" value="1"/>
</dbReference>
<dbReference type="InterPro" id="IPR021109">
    <property type="entry name" value="Peptidase_aspartic_dom_sf"/>
</dbReference>
<dbReference type="Proteomes" id="UP000321393">
    <property type="component" value="Unassembled WGS sequence"/>
</dbReference>
<accession>A0A5A7TQI4</accession>
<comment type="caution">
    <text evidence="1">The sequence shown here is derived from an EMBL/GenBank/DDBJ whole genome shotgun (WGS) entry which is preliminary data.</text>
</comment>
<protein>
    <submittedName>
        <fullName evidence="1">Endo-1,4-beta-xylanase A</fullName>
    </submittedName>
</protein>
<sequence length="110" mass="12524">MSEKNAFDAFQASLASDLDDRLGQTKREVDQTEEVDNPRMRALKFLSSLKKKEKTSIPVERGLICVDTWINQKSTKSTMIDSGATHNFITEAEAKHLNPCWEKDARRVKP</sequence>
<gene>
    <name evidence="1" type="ORF">E6C27_scaffold316G001610</name>
</gene>
<proteinExistence type="predicted"/>
<reference evidence="1 2" key="1">
    <citation type="submission" date="2019-08" db="EMBL/GenBank/DDBJ databases">
        <title>Draft genome sequences of two oriental melons (Cucumis melo L. var makuwa).</title>
        <authorList>
            <person name="Kwon S.-Y."/>
        </authorList>
    </citation>
    <scope>NUCLEOTIDE SEQUENCE [LARGE SCALE GENOMIC DNA]</scope>
    <source>
        <strain evidence="2">cv. SW 3</strain>
        <tissue evidence="1">Leaf</tissue>
    </source>
</reference>
<dbReference type="OrthoDB" id="1939491at2759"/>
<evidence type="ECO:0000313" key="1">
    <source>
        <dbReference type="EMBL" id="KAA0045374.1"/>
    </source>
</evidence>
<organism evidence="1 2">
    <name type="scientific">Cucumis melo var. makuwa</name>
    <name type="common">Oriental melon</name>
    <dbReference type="NCBI Taxonomy" id="1194695"/>
    <lineage>
        <taxon>Eukaryota</taxon>
        <taxon>Viridiplantae</taxon>
        <taxon>Streptophyta</taxon>
        <taxon>Embryophyta</taxon>
        <taxon>Tracheophyta</taxon>
        <taxon>Spermatophyta</taxon>
        <taxon>Magnoliopsida</taxon>
        <taxon>eudicotyledons</taxon>
        <taxon>Gunneridae</taxon>
        <taxon>Pentapetalae</taxon>
        <taxon>rosids</taxon>
        <taxon>fabids</taxon>
        <taxon>Cucurbitales</taxon>
        <taxon>Cucurbitaceae</taxon>
        <taxon>Benincaseae</taxon>
        <taxon>Cucumis</taxon>
    </lineage>
</organism>